<gene>
    <name evidence="3" type="primary">spoIIGA</name>
    <name evidence="3" type="ORF">FA727_03230</name>
</gene>
<evidence type="ECO:0000313" key="4">
    <source>
        <dbReference type="Proteomes" id="UP000307756"/>
    </source>
</evidence>
<feature type="transmembrane region" description="Helical" evidence="2">
    <location>
        <begin position="34"/>
        <end position="55"/>
    </location>
</feature>
<feature type="transmembrane region" description="Helical" evidence="2">
    <location>
        <begin position="61"/>
        <end position="78"/>
    </location>
</feature>
<dbReference type="GO" id="GO:0030436">
    <property type="term" value="P:asexual sporulation"/>
    <property type="evidence" value="ECO:0007669"/>
    <property type="project" value="InterPro"/>
</dbReference>
<keyword evidence="2" id="KW-1133">Transmembrane helix</keyword>
<dbReference type="RefSeq" id="WP_136829287.1">
    <property type="nucleotide sequence ID" value="NZ_SWBM01000001.1"/>
</dbReference>
<comment type="caution">
    <text evidence="3">The sequence shown here is derived from an EMBL/GenBank/DDBJ whole genome shotgun (WGS) entry which is preliminary data.</text>
</comment>
<feature type="transmembrane region" description="Helical" evidence="2">
    <location>
        <begin position="6"/>
        <end position="27"/>
    </location>
</feature>
<evidence type="ECO:0000313" key="3">
    <source>
        <dbReference type="EMBL" id="TKC18582.1"/>
    </source>
</evidence>
<dbReference type="GO" id="GO:0004190">
    <property type="term" value="F:aspartic-type endopeptidase activity"/>
    <property type="evidence" value="ECO:0007669"/>
    <property type="project" value="InterPro"/>
</dbReference>
<accession>A0A4U1D7Q7</accession>
<evidence type="ECO:0000256" key="2">
    <source>
        <dbReference type="SAM" id="Phobius"/>
    </source>
</evidence>
<feature type="transmembrane region" description="Helical" evidence="2">
    <location>
        <begin position="90"/>
        <end position="110"/>
    </location>
</feature>
<protein>
    <submittedName>
        <fullName evidence="3">Sigma-E processing peptidase SpoIIGA</fullName>
    </submittedName>
</protein>
<dbReference type="Pfam" id="PF03419">
    <property type="entry name" value="Peptidase_U4"/>
    <property type="match status" value="1"/>
</dbReference>
<dbReference type="Proteomes" id="UP000307756">
    <property type="component" value="Unassembled WGS sequence"/>
</dbReference>
<dbReference type="PIRSF" id="PIRSF018571">
    <property type="entry name" value="SpoIIGA"/>
    <property type="match status" value="1"/>
</dbReference>
<dbReference type="OrthoDB" id="2690199at2"/>
<feature type="active site" evidence="1">
    <location>
        <position position="183"/>
    </location>
</feature>
<organism evidence="3 4">
    <name type="scientific">Robertmurraya kyonggiensis</name>
    <dbReference type="NCBI Taxonomy" id="1037680"/>
    <lineage>
        <taxon>Bacteria</taxon>
        <taxon>Bacillati</taxon>
        <taxon>Bacillota</taxon>
        <taxon>Bacilli</taxon>
        <taxon>Bacillales</taxon>
        <taxon>Bacillaceae</taxon>
        <taxon>Robertmurraya</taxon>
    </lineage>
</organism>
<name>A0A4U1D7Q7_9BACI</name>
<dbReference type="NCBIfam" id="TIGR02854">
    <property type="entry name" value="spore_II_GA"/>
    <property type="match status" value="1"/>
</dbReference>
<proteinExistence type="predicted"/>
<keyword evidence="4" id="KW-1185">Reference proteome</keyword>
<keyword evidence="2" id="KW-0472">Membrane</keyword>
<dbReference type="AlphaFoldDB" id="A0A4U1D7Q7"/>
<evidence type="ECO:0000256" key="1">
    <source>
        <dbReference type="PIRSR" id="PIRSR018571-1"/>
    </source>
</evidence>
<sequence length="310" mass="34905">MTIYLDVIWALNFLFDTLLLYLTALILKRKVNYFRLVLGGIVGSIIILLSITPLNDYSNHPATKLFFSFLMILAVFGYKRLRFFLNGVMTLYLVTFLSGGALIGVHYFIQFDFQLASNVALRSIQGFGDPISWLFVLLGFPLAWHFSKTTIGNIEITKIQYDQIVDVSIKIDDVLMNFKGLVDSGNGLYDPISKMPVMFVSLKRMTEIPEAISILANEAESIISGAEHLPPEWEYKLRIIPYKVVGQENQLIIAVKPDEIIIDNGKEALQVEKGLVSFTFQQLSSDDAFECIVHPKMLTGMKAKTSTKVS</sequence>
<dbReference type="EMBL" id="SWBM01000001">
    <property type="protein sequence ID" value="TKC18582.1"/>
    <property type="molecule type" value="Genomic_DNA"/>
</dbReference>
<dbReference type="InterPro" id="IPR005081">
    <property type="entry name" value="SpoIIGA"/>
</dbReference>
<dbReference type="GO" id="GO:0006508">
    <property type="term" value="P:proteolysis"/>
    <property type="evidence" value="ECO:0007669"/>
    <property type="project" value="InterPro"/>
</dbReference>
<keyword evidence="2" id="KW-0812">Transmembrane</keyword>
<reference evidence="3 4" key="1">
    <citation type="journal article" date="2011" name="J. Microbiol.">
        <title>Bacillus kyonggiensis sp. nov., isolated from soil of a lettuce field.</title>
        <authorList>
            <person name="Dong K."/>
            <person name="Lee S."/>
        </authorList>
    </citation>
    <scope>NUCLEOTIDE SEQUENCE [LARGE SCALE GENOMIC DNA]</scope>
    <source>
        <strain evidence="3 4">NB22</strain>
    </source>
</reference>